<evidence type="ECO:0000313" key="2">
    <source>
        <dbReference type="EMBL" id="CAF1293959.1"/>
    </source>
</evidence>
<dbReference type="EMBL" id="CAJOBG010000510">
    <property type="protein sequence ID" value="CAF3823499.1"/>
    <property type="molecule type" value="Genomic_DNA"/>
</dbReference>
<dbReference type="PANTHER" id="PTHR33835:SF1">
    <property type="entry name" value="METALLO-BETA-LACTAMASE DOMAIN-CONTAINING PROTEIN"/>
    <property type="match status" value="1"/>
</dbReference>
<dbReference type="Proteomes" id="UP000663834">
    <property type="component" value="Unassembled WGS sequence"/>
</dbReference>
<protein>
    <recommendedName>
        <fullName evidence="12">Metallo-beta-lactamase domain-containing protein</fullName>
    </recommendedName>
</protein>
<feature type="region of interest" description="Disordered" evidence="1">
    <location>
        <begin position="267"/>
        <end position="293"/>
    </location>
</feature>
<dbReference type="Gene3D" id="3.60.15.10">
    <property type="entry name" value="Ribonuclease Z/Hydroxyacylglutathione hydrolase-like"/>
    <property type="match status" value="1"/>
</dbReference>
<dbReference type="EMBL" id="CAJOBH010008249">
    <property type="protein sequence ID" value="CAF4107708.1"/>
    <property type="molecule type" value="Genomic_DNA"/>
</dbReference>
<reference evidence="3" key="1">
    <citation type="submission" date="2021-02" db="EMBL/GenBank/DDBJ databases">
        <authorList>
            <person name="Nowell W R."/>
        </authorList>
    </citation>
    <scope>NUCLEOTIDE SEQUENCE</scope>
</reference>
<gene>
    <name evidence="9" type="ORF">BYL167_LOCUS19441</name>
    <name evidence="3" type="ORF">CJN711_LOCUS36933</name>
    <name evidence="2" type="ORF">KQP761_LOCUS4427</name>
    <name evidence="5" type="ORF">MBJ925_LOCUS8775</name>
    <name evidence="8" type="ORF">OVN521_LOCUS5198</name>
    <name evidence="7" type="ORF">UXM345_LOCUS1295</name>
    <name evidence="6" type="ORF">WKI299_LOCUS9361</name>
    <name evidence="4" type="ORF">XDN619_LOCUS3224</name>
</gene>
<dbReference type="EMBL" id="CAJNOV010017912">
    <property type="protein sequence ID" value="CAF1614190.1"/>
    <property type="molecule type" value="Genomic_DNA"/>
</dbReference>
<dbReference type="OrthoDB" id="421671at2759"/>
<dbReference type="Proteomes" id="UP000663824">
    <property type="component" value="Unassembled WGS sequence"/>
</dbReference>
<evidence type="ECO:0000313" key="9">
    <source>
        <dbReference type="EMBL" id="CAF4107708.1"/>
    </source>
</evidence>
<dbReference type="Proteomes" id="UP000663887">
    <property type="component" value="Unassembled WGS sequence"/>
</dbReference>
<evidence type="ECO:0000313" key="8">
    <source>
        <dbReference type="EMBL" id="CAF3823499.1"/>
    </source>
</evidence>
<dbReference type="EMBL" id="CAJNRG010000418">
    <property type="protein sequence ID" value="CAF1999197.1"/>
    <property type="molecule type" value="Genomic_DNA"/>
</dbReference>
<proteinExistence type="predicted"/>
<evidence type="ECO:0000256" key="1">
    <source>
        <dbReference type="SAM" id="MobiDB-lite"/>
    </source>
</evidence>
<evidence type="ECO:0000313" key="3">
    <source>
        <dbReference type="EMBL" id="CAF1614190.1"/>
    </source>
</evidence>
<dbReference type="Proteomes" id="UP000663842">
    <property type="component" value="Unassembled WGS sequence"/>
</dbReference>
<dbReference type="InterPro" id="IPR025638">
    <property type="entry name" value="DUF4336"/>
</dbReference>
<dbReference type="EMBL" id="CAJNOW010000819">
    <property type="protein sequence ID" value="CAF1293959.1"/>
    <property type="molecule type" value="Genomic_DNA"/>
</dbReference>
<dbReference type="SUPFAM" id="SSF56281">
    <property type="entry name" value="Metallo-hydrolase/oxidoreductase"/>
    <property type="match status" value="1"/>
</dbReference>
<dbReference type="Proteomes" id="UP000663855">
    <property type="component" value="Unassembled WGS sequence"/>
</dbReference>
<dbReference type="PANTHER" id="PTHR33835">
    <property type="entry name" value="YALI0C07656P"/>
    <property type="match status" value="1"/>
</dbReference>
<evidence type="ECO:0000313" key="11">
    <source>
        <dbReference type="Proteomes" id="UP000663866"/>
    </source>
</evidence>
<evidence type="ECO:0000313" key="7">
    <source>
        <dbReference type="EMBL" id="CAF3738797.1"/>
    </source>
</evidence>
<evidence type="ECO:0000313" key="4">
    <source>
        <dbReference type="EMBL" id="CAF1999197.1"/>
    </source>
</evidence>
<dbReference type="EMBL" id="CAJOBF010000069">
    <property type="protein sequence ID" value="CAF3738797.1"/>
    <property type="molecule type" value="Genomic_DNA"/>
</dbReference>
<dbReference type="InterPro" id="IPR036866">
    <property type="entry name" value="RibonucZ/Hydroxyglut_hydro"/>
</dbReference>
<comment type="caution">
    <text evidence="3">The sequence shown here is derived from an EMBL/GenBank/DDBJ whole genome shotgun (WGS) entry which is preliminary data.</text>
</comment>
<dbReference type="Proteomes" id="UP000663856">
    <property type="component" value="Unassembled WGS sequence"/>
</dbReference>
<sequence length="293" mass="32998">MSTSKSEPVHIEKNVLFEIATNFWNIRASFKVLVGLLDVGTHMSLIRLNNGKFLVIDTVPLTDHTQTEINHLTDNGKNIEAVIAVHPFHTLAFPAFYEAFPNTKYYGTPRHLRRLTQIPWAGSLEDCQTRKIWEPEVELRIPAGAEFVNPLPETSNHFVSVFVFHRPSRTLHVDDTIAYGDHPSFLLKLIGFKHGSMAFHPSIKGPGLYSTPEAPFEFRNWMKTILNDWPFDNICCAHNGVKIGGAHDQVIELVNLAEPLFKKLSEKNRKKHSSHDVPAANPSNMNVSGDECG</sequence>
<evidence type="ECO:0000313" key="10">
    <source>
        <dbReference type="Proteomes" id="UP000663855"/>
    </source>
</evidence>
<dbReference type="Proteomes" id="UP000681967">
    <property type="component" value="Unassembled WGS sequence"/>
</dbReference>
<dbReference type="EMBL" id="CAJNRE010003202">
    <property type="protein sequence ID" value="CAF2012060.1"/>
    <property type="molecule type" value="Genomic_DNA"/>
</dbReference>
<evidence type="ECO:0000313" key="5">
    <source>
        <dbReference type="EMBL" id="CAF2012060.1"/>
    </source>
</evidence>
<keyword evidence="11" id="KW-1185">Reference proteome</keyword>
<dbReference type="EMBL" id="CAJNRF010003020">
    <property type="protein sequence ID" value="CAF2046579.1"/>
    <property type="molecule type" value="Genomic_DNA"/>
</dbReference>
<dbReference type="Proteomes" id="UP000663866">
    <property type="component" value="Unassembled WGS sequence"/>
</dbReference>
<evidence type="ECO:0008006" key="12">
    <source>
        <dbReference type="Google" id="ProtNLM"/>
    </source>
</evidence>
<accession>A0A816BTC3</accession>
<evidence type="ECO:0000313" key="6">
    <source>
        <dbReference type="EMBL" id="CAF2046579.1"/>
    </source>
</evidence>
<dbReference type="AlphaFoldDB" id="A0A816BTC3"/>
<organism evidence="3 10">
    <name type="scientific">Rotaria magnacalcarata</name>
    <dbReference type="NCBI Taxonomy" id="392030"/>
    <lineage>
        <taxon>Eukaryota</taxon>
        <taxon>Metazoa</taxon>
        <taxon>Spiralia</taxon>
        <taxon>Gnathifera</taxon>
        <taxon>Rotifera</taxon>
        <taxon>Eurotatoria</taxon>
        <taxon>Bdelloidea</taxon>
        <taxon>Philodinida</taxon>
        <taxon>Philodinidae</taxon>
        <taxon>Rotaria</taxon>
    </lineage>
</organism>
<name>A0A816BTC3_9BILA</name>